<gene>
    <name evidence="5" type="ORF">CAMP_LOCUS9887</name>
</gene>
<dbReference type="InterPro" id="IPR003366">
    <property type="entry name" value="CUB-like_dom"/>
</dbReference>
<feature type="domain" description="DUF7591" evidence="3">
    <location>
        <begin position="239"/>
        <end position="340"/>
    </location>
</feature>
<dbReference type="PANTHER" id="PTHR47920">
    <property type="entry name" value="PROTEIN CBG13378-RELATED"/>
    <property type="match status" value="1"/>
</dbReference>
<evidence type="ECO:0000256" key="1">
    <source>
        <dbReference type="SAM" id="SignalP"/>
    </source>
</evidence>
<organism evidence="5 6">
    <name type="scientific">Caenorhabditis angaria</name>
    <dbReference type="NCBI Taxonomy" id="860376"/>
    <lineage>
        <taxon>Eukaryota</taxon>
        <taxon>Metazoa</taxon>
        <taxon>Ecdysozoa</taxon>
        <taxon>Nematoda</taxon>
        <taxon>Chromadorea</taxon>
        <taxon>Rhabditida</taxon>
        <taxon>Rhabditina</taxon>
        <taxon>Rhabditomorpha</taxon>
        <taxon>Rhabditoidea</taxon>
        <taxon>Rhabditidae</taxon>
        <taxon>Peloderinae</taxon>
        <taxon>Caenorhabditis</taxon>
    </lineage>
</organism>
<dbReference type="Pfam" id="PF24511">
    <property type="entry name" value="DUF7591"/>
    <property type="match status" value="1"/>
</dbReference>
<dbReference type="PANTHER" id="PTHR47920:SF1">
    <property type="entry name" value="CUB-LIKE DOMAIN-CONTAINING PROTEIN"/>
    <property type="match status" value="1"/>
</dbReference>
<evidence type="ECO:0000259" key="4">
    <source>
        <dbReference type="Pfam" id="PF24512"/>
    </source>
</evidence>
<dbReference type="InterPro" id="IPR056014">
    <property type="entry name" value="DUF7592"/>
</dbReference>
<dbReference type="OrthoDB" id="5834179at2759"/>
<evidence type="ECO:0000313" key="6">
    <source>
        <dbReference type="Proteomes" id="UP001152747"/>
    </source>
</evidence>
<reference evidence="5" key="1">
    <citation type="submission" date="2022-11" db="EMBL/GenBank/DDBJ databases">
        <authorList>
            <person name="Kikuchi T."/>
        </authorList>
    </citation>
    <scope>NUCLEOTIDE SEQUENCE</scope>
    <source>
        <strain evidence="5">PS1010</strain>
    </source>
</reference>
<dbReference type="AlphaFoldDB" id="A0A9P1N454"/>
<dbReference type="EMBL" id="CANHGI010000004">
    <property type="protein sequence ID" value="CAI5447250.1"/>
    <property type="molecule type" value="Genomic_DNA"/>
</dbReference>
<sequence length="475" mass="52215">MKYLLLFFVFSTVYAVNLNCSSSIIQYYAPQNLSQITKYPANSNDTLSPNQYCRFHFNVPTGYSVFLVFSASLGNGFVTVVDSINVSKVYNTAFQQPAFLISPGGYVYVQTTNTVGYFNLQFKYYKYNTYPINYPISSSAKDPLYLNTQMLQPTTFTASTRVSLVTIPQIAQYVQYLQATAVFDGPTVNSKYIGSLYDQYVSGNQFVSSGKYLTLYTVASTSYSAYGTVILQDYSITSKFGKFLGISMENAPRLLSLSSPSASQPVGFITTMGTTNAEYLIAANVSANAKIDVYIGSVFSDRKIATYNISNVNNSLPQEFLGIHRTYVVTSGQVTLKLGRRTIDSGFQNAYIGRKGFIASRYYKTSGLASPTITADILAPQTSQNLGYQLNIRQLDLSRNNSLMIANGDVTTIYNSSNKVASSLTVNGAMLAVQYTGDSNTTGFYMDFEIVPAKGVLSRSVFCSLVLFLVANFGF</sequence>
<feature type="domain" description="CUB-like" evidence="2">
    <location>
        <begin position="17"/>
        <end position="128"/>
    </location>
</feature>
<feature type="domain" description="DUF7592" evidence="4">
    <location>
        <begin position="136"/>
        <end position="216"/>
    </location>
</feature>
<feature type="signal peptide" evidence="1">
    <location>
        <begin position="1"/>
        <end position="15"/>
    </location>
</feature>
<accession>A0A9P1N454</accession>
<dbReference type="Pfam" id="PF24512">
    <property type="entry name" value="DUF7592"/>
    <property type="match status" value="1"/>
</dbReference>
<proteinExistence type="predicted"/>
<dbReference type="Pfam" id="PF02408">
    <property type="entry name" value="CUB_2"/>
    <property type="match status" value="1"/>
</dbReference>
<evidence type="ECO:0000259" key="3">
    <source>
        <dbReference type="Pfam" id="PF24511"/>
    </source>
</evidence>
<evidence type="ECO:0000313" key="5">
    <source>
        <dbReference type="EMBL" id="CAI5447250.1"/>
    </source>
</evidence>
<dbReference type="InterPro" id="IPR056013">
    <property type="entry name" value="DUF7591"/>
</dbReference>
<evidence type="ECO:0008006" key="7">
    <source>
        <dbReference type="Google" id="ProtNLM"/>
    </source>
</evidence>
<keyword evidence="1" id="KW-0732">Signal</keyword>
<dbReference type="Proteomes" id="UP001152747">
    <property type="component" value="Unassembled WGS sequence"/>
</dbReference>
<keyword evidence="6" id="KW-1185">Reference proteome</keyword>
<comment type="caution">
    <text evidence="5">The sequence shown here is derived from an EMBL/GenBank/DDBJ whole genome shotgun (WGS) entry which is preliminary data.</text>
</comment>
<name>A0A9P1N454_9PELO</name>
<protein>
    <recommendedName>
        <fullName evidence="7">CUB-like domain-containing protein</fullName>
    </recommendedName>
</protein>
<evidence type="ECO:0000259" key="2">
    <source>
        <dbReference type="Pfam" id="PF02408"/>
    </source>
</evidence>
<feature type="chain" id="PRO_5040260028" description="CUB-like domain-containing protein" evidence="1">
    <location>
        <begin position="16"/>
        <end position="475"/>
    </location>
</feature>